<protein>
    <submittedName>
        <fullName evidence="2">DUF2878 domain-containing protein</fullName>
    </submittedName>
</protein>
<sequence length="177" mass="19951">MHHRFKPSKLLNNYIAFQVGWLACAFLHNSYAVFIVAALLVWLYLAEPWSKVRMALTVQIAVAGISMDTILTYLGVYEFSSSLTILPMWLCLLWFLFASTLSVSLSWMMNSKVLSFLGGVVIGPVAYWGGVQFDAFTVRDSTDYFIIAIAWGLAMSLFGFLHRTQPNNRVILKHVGD</sequence>
<reference evidence="2 3" key="1">
    <citation type="submission" date="2023-08" db="EMBL/GenBank/DDBJ databases">
        <title>Pleionea litopenaei sp. nov., isolated from stomach of juvenile Litopenaeus vannamei.</title>
        <authorList>
            <person name="Rho A.M."/>
            <person name="Hwang C.Y."/>
        </authorList>
    </citation>
    <scope>NUCLEOTIDE SEQUENCE [LARGE SCALE GENOMIC DNA]</scope>
    <source>
        <strain evidence="2 3">HL-JVS1</strain>
    </source>
</reference>
<dbReference type="EMBL" id="CP133548">
    <property type="protein sequence ID" value="WMS88234.1"/>
    <property type="molecule type" value="Genomic_DNA"/>
</dbReference>
<dbReference type="PROSITE" id="PS51257">
    <property type="entry name" value="PROKAR_LIPOPROTEIN"/>
    <property type="match status" value="1"/>
</dbReference>
<feature type="transmembrane region" description="Helical" evidence="1">
    <location>
        <begin position="113"/>
        <end position="130"/>
    </location>
</feature>
<accession>A0AA51RVF9</accession>
<dbReference type="InterPro" id="IPR021306">
    <property type="entry name" value="DUF2878"/>
</dbReference>
<evidence type="ECO:0000313" key="2">
    <source>
        <dbReference type="EMBL" id="WMS88234.1"/>
    </source>
</evidence>
<evidence type="ECO:0000256" key="1">
    <source>
        <dbReference type="SAM" id="Phobius"/>
    </source>
</evidence>
<feature type="transmembrane region" description="Helical" evidence="1">
    <location>
        <begin position="56"/>
        <end position="76"/>
    </location>
</feature>
<organism evidence="2 3">
    <name type="scientific">Pleionea litopenaei</name>
    <dbReference type="NCBI Taxonomy" id="3070815"/>
    <lineage>
        <taxon>Bacteria</taxon>
        <taxon>Pseudomonadati</taxon>
        <taxon>Pseudomonadota</taxon>
        <taxon>Gammaproteobacteria</taxon>
        <taxon>Oceanospirillales</taxon>
        <taxon>Pleioneaceae</taxon>
        <taxon>Pleionea</taxon>
    </lineage>
</organism>
<dbReference type="KEGG" id="plei:Q9312_04785"/>
<feature type="transmembrane region" description="Helical" evidence="1">
    <location>
        <begin position="20"/>
        <end position="44"/>
    </location>
</feature>
<name>A0AA51RVF9_9GAMM</name>
<feature type="transmembrane region" description="Helical" evidence="1">
    <location>
        <begin position="142"/>
        <end position="161"/>
    </location>
</feature>
<dbReference type="Proteomes" id="UP001239782">
    <property type="component" value="Chromosome"/>
</dbReference>
<gene>
    <name evidence="2" type="ORF">Q9312_04785</name>
</gene>
<feature type="transmembrane region" description="Helical" evidence="1">
    <location>
        <begin position="82"/>
        <end position="101"/>
    </location>
</feature>
<dbReference type="AlphaFoldDB" id="A0AA51RVF9"/>
<evidence type="ECO:0000313" key="3">
    <source>
        <dbReference type="Proteomes" id="UP001239782"/>
    </source>
</evidence>
<dbReference type="RefSeq" id="WP_309203438.1">
    <property type="nucleotide sequence ID" value="NZ_CP133548.1"/>
</dbReference>
<keyword evidence="1" id="KW-0812">Transmembrane</keyword>
<keyword evidence="1" id="KW-0472">Membrane</keyword>
<keyword evidence="1" id="KW-1133">Transmembrane helix</keyword>
<proteinExistence type="predicted"/>
<keyword evidence="3" id="KW-1185">Reference proteome</keyword>
<dbReference type="Pfam" id="PF11086">
    <property type="entry name" value="DUF2878"/>
    <property type="match status" value="1"/>
</dbReference>